<dbReference type="GO" id="GO:0015344">
    <property type="term" value="F:siderophore uptake transmembrane transporter activity"/>
    <property type="evidence" value="ECO:0007669"/>
    <property type="project" value="TreeGrafter"/>
</dbReference>
<keyword evidence="13 14" id="KW-0998">Cell outer membrane</keyword>
<organism evidence="19 20">
    <name type="scientific">Mesorhizobium australicum (strain HAMBI 3006 / LMG 24608 / WSM2073)</name>
    <dbReference type="NCBI Taxonomy" id="754035"/>
    <lineage>
        <taxon>Bacteria</taxon>
        <taxon>Pseudomonadati</taxon>
        <taxon>Pseudomonadota</taxon>
        <taxon>Alphaproteobacteria</taxon>
        <taxon>Hyphomicrobiales</taxon>
        <taxon>Phyllobacteriaceae</taxon>
        <taxon>Mesorhizobium</taxon>
    </lineage>
</organism>
<keyword evidence="9" id="KW-0406">Ion transport</keyword>
<evidence type="ECO:0000256" key="8">
    <source>
        <dbReference type="ARBA" id="ARBA00023004"/>
    </source>
</evidence>
<dbReference type="Gene3D" id="2.170.130.10">
    <property type="entry name" value="TonB-dependent receptor, plug domain"/>
    <property type="match status" value="1"/>
</dbReference>
<name>L0KET0_MESAW</name>
<evidence type="ECO:0000256" key="15">
    <source>
        <dbReference type="RuleBase" id="RU003357"/>
    </source>
</evidence>
<dbReference type="Proteomes" id="UP000010998">
    <property type="component" value="Chromosome"/>
</dbReference>
<dbReference type="KEGG" id="mam:Mesau_00379"/>
<dbReference type="OrthoDB" id="9760333at2"/>
<evidence type="ECO:0000313" key="20">
    <source>
        <dbReference type="Proteomes" id="UP000010998"/>
    </source>
</evidence>
<reference evidence="20" key="1">
    <citation type="submission" date="2012-02" db="EMBL/GenBank/DDBJ databases">
        <title>Complete sequence of Mesorhizobium australicum WSM2073.</title>
        <authorList>
            <person name="Lucas S."/>
            <person name="Han J."/>
            <person name="Lapidus A."/>
            <person name="Cheng J.-F."/>
            <person name="Goodwin L."/>
            <person name="Pitluck S."/>
            <person name="Peters L."/>
            <person name="Gu W."/>
            <person name="Detter J.C."/>
            <person name="Han C."/>
            <person name="Tapia R."/>
            <person name="Land M."/>
            <person name="Hauser L."/>
            <person name="Kyrpides N."/>
            <person name="Ivanova N."/>
            <person name="Pagani I."/>
            <person name="Reeve W.G."/>
            <person name="Howieson J.G."/>
            <person name="Tiwari R.P."/>
            <person name="O'Hara G.W."/>
            <person name="Atkins C.A."/>
            <person name="Ronson C.W."/>
            <person name="Nandasena K.G."/>
            <person name="Woyke T."/>
        </authorList>
    </citation>
    <scope>NUCLEOTIDE SEQUENCE [LARGE SCALE GENOMIC DNA]</scope>
    <source>
        <strain evidence="20">LMG 24608 / HAMBI 3006 / WSM2073</strain>
    </source>
</reference>
<dbReference type="InterPro" id="IPR012910">
    <property type="entry name" value="Plug_dom"/>
</dbReference>
<dbReference type="Pfam" id="PF07715">
    <property type="entry name" value="Plug"/>
    <property type="match status" value="1"/>
</dbReference>
<proteinExistence type="inferred from homology"/>
<evidence type="ECO:0000256" key="1">
    <source>
        <dbReference type="ARBA" id="ARBA00004571"/>
    </source>
</evidence>
<evidence type="ECO:0000256" key="6">
    <source>
        <dbReference type="ARBA" id="ARBA00022692"/>
    </source>
</evidence>
<evidence type="ECO:0000256" key="16">
    <source>
        <dbReference type="SAM" id="MobiDB-lite"/>
    </source>
</evidence>
<evidence type="ECO:0000256" key="2">
    <source>
        <dbReference type="ARBA" id="ARBA00009810"/>
    </source>
</evidence>
<evidence type="ECO:0000259" key="17">
    <source>
        <dbReference type="Pfam" id="PF00593"/>
    </source>
</evidence>
<dbReference type="STRING" id="754035.Mesau_00379"/>
<dbReference type="PROSITE" id="PS52016">
    <property type="entry name" value="TONB_DEPENDENT_REC_3"/>
    <property type="match status" value="1"/>
</dbReference>
<dbReference type="InterPro" id="IPR037066">
    <property type="entry name" value="Plug_dom_sf"/>
</dbReference>
<dbReference type="PANTHER" id="PTHR32552:SF68">
    <property type="entry name" value="FERRICHROME OUTER MEMBRANE TRANSPORTER_PHAGE RECEPTOR"/>
    <property type="match status" value="1"/>
</dbReference>
<comment type="subcellular location">
    <subcellularLocation>
        <location evidence="1 14">Cell outer membrane</location>
        <topology evidence="1 14">Multi-pass membrane protein</topology>
    </subcellularLocation>
</comment>
<feature type="region of interest" description="Disordered" evidence="16">
    <location>
        <begin position="59"/>
        <end position="89"/>
    </location>
</feature>
<dbReference type="HOGENOM" id="CLU_008287_9_0_5"/>
<keyword evidence="4 14" id="KW-1134">Transmembrane beta strand</keyword>
<evidence type="ECO:0000313" key="19">
    <source>
        <dbReference type="EMBL" id="AGB42874.1"/>
    </source>
</evidence>
<evidence type="ECO:0000256" key="14">
    <source>
        <dbReference type="PROSITE-ProRule" id="PRU01360"/>
    </source>
</evidence>
<sequence>MEVTFLQGFNAIERGCIWSRRGLLATTCLATLAGAYQASAQQAGTQASGGATVLEPITVSGEAGGDTSPEDDKTVAAKRSSGATKTDTPLIETPRSVSVVTRKELDERGAQDIIEAVRYSSGVSTGAYGFDPRFDQIYIRGYDATTLGDYKDGLRQPYINYGTFRTDPYSLERVEVIKGPVSVLYGAGTPAGIVNKVPKLPTEDRIREVELLYGTKDRAQAAFDFGGPVTKGSDDFLYRIVGLARNGDTNFDIADDRYLLQPSFTWNPDAATSFTIYGLVQADETDSNVGVITDPSGKVHTLRESDPDYDHQKIRQQQVGYKFEHDFGGGITVRQNVRYSHLDLRSRYLAVSGWTGTVAHRYATSIRDEMNVFQADNQVEARFDTGALAHTLLLGLDYTNLTSSFGYGFDPPDPAYDFDIANPTYGFSGPTPDTTFSASDADLSQTGVYALDQVELDKWRFTLGGRQTWVEQTRDYFGGGSEAVDKNAFSMQAGALYLFDSGVAPFASYATSFEPISNRSADGGGILQPTKGEQFEVGVKYQPPGTDILLSAVAYHLVEKNKPVVVDPNAGTYRSLGEVTSNGFELEARAAVMDGLDVIAAYNYNHAEITGAGPDSTELDKVPAVTPEHVASLWANYKFDEGSAAPGLSVGAGVRLQSATYTDTSNTAKNDAAVYLDASASYDFGAIDKRYEGVSAAFAVRNIADDRATVCNSGYCYMGQGRNITASLKRRW</sequence>
<dbReference type="FunFam" id="2.170.130.10:FF:000001">
    <property type="entry name" value="Catecholate siderophore TonB-dependent receptor"/>
    <property type="match status" value="1"/>
</dbReference>
<keyword evidence="11 14" id="KW-0472">Membrane</keyword>
<dbReference type="RefSeq" id="WP_015314351.1">
    <property type="nucleotide sequence ID" value="NC_019973.1"/>
</dbReference>
<dbReference type="GO" id="GO:0038023">
    <property type="term" value="F:signaling receptor activity"/>
    <property type="evidence" value="ECO:0007669"/>
    <property type="project" value="InterPro"/>
</dbReference>
<comment type="similarity">
    <text evidence="2 14 15">Belongs to the TonB-dependent receptor family.</text>
</comment>
<dbReference type="InterPro" id="IPR010105">
    <property type="entry name" value="TonB_sidphr_rcpt"/>
</dbReference>
<evidence type="ECO:0000256" key="9">
    <source>
        <dbReference type="ARBA" id="ARBA00023065"/>
    </source>
</evidence>
<keyword evidence="7" id="KW-0732">Signal</keyword>
<keyword evidence="8" id="KW-0408">Iron</keyword>
<dbReference type="NCBIfam" id="TIGR01783">
    <property type="entry name" value="TonB-siderophor"/>
    <property type="match status" value="1"/>
</dbReference>
<dbReference type="InterPro" id="IPR000531">
    <property type="entry name" value="Beta-barrel_TonB"/>
</dbReference>
<dbReference type="GeneID" id="90987919"/>
<dbReference type="PANTHER" id="PTHR32552">
    <property type="entry name" value="FERRICHROME IRON RECEPTOR-RELATED"/>
    <property type="match status" value="1"/>
</dbReference>
<evidence type="ECO:0000256" key="4">
    <source>
        <dbReference type="ARBA" id="ARBA00022452"/>
    </source>
</evidence>
<keyword evidence="3 14" id="KW-0813">Transport</keyword>
<dbReference type="Gene3D" id="2.40.170.20">
    <property type="entry name" value="TonB-dependent receptor, beta-barrel domain"/>
    <property type="match status" value="1"/>
</dbReference>
<evidence type="ECO:0000256" key="3">
    <source>
        <dbReference type="ARBA" id="ARBA00022448"/>
    </source>
</evidence>
<keyword evidence="20" id="KW-1185">Reference proteome</keyword>
<dbReference type="GO" id="GO:0009279">
    <property type="term" value="C:cell outer membrane"/>
    <property type="evidence" value="ECO:0007669"/>
    <property type="project" value="UniProtKB-SubCell"/>
</dbReference>
<evidence type="ECO:0000256" key="7">
    <source>
        <dbReference type="ARBA" id="ARBA00022729"/>
    </source>
</evidence>
<feature type="domain" description="TonB-dependent receptor plug" evidence="18">
    <location>
        <begin position="90"/>
        <end position="193"/>
    </location>
</feature>
<dbReference type="Pfam" id="PF00593">
    <property type="entry name" value="TonB_dep_Rec_b-barrel"/>
    <property type="match status" value="1"/>
</dbReference>
<dbReference type="eggNOG" id="COG4774">
    <property type="taxonomic scope" value="Bacteria"/>
</dbReference>
<evidence type="ECO:0000256" key="13">
    <source>
        <dbReference type="ARBA" id="ARBA00023237"/>
    </source>
</evidence>
<dbReference type="InterPro" id="IPR039426">
    <property type="entry name" value="TonB-dep_rcpt-like"/>
</dbReference>
<feature type="domain" description="TonB-dependent receptor-like beta-barrel" evidence="17">
    <location>
        <begin position="265"/>
        <end position="703"/>
    </location>
</feature>
<keyword evidence="6 14" id="KW-0812">Transmembrane</keyword>
<keyword evidence="12 19" id="KW-0675">Receptor</keyword>
<protein>
    <submittedName>
        <fullName evidence="19">TonB-dependent siderophore receptor</fullName>
    </submittedName>
</protein>
<dbReference type="AlphaFoldDB" id="L0KET0"/>
<dbReference type="GO" id="GO:0015891">
    <property type="term" value="P:siderophore transport"/>
    <property type="evidence" value="ECO:0007669"/>
    <property type="project" value="InterPro"/>
</dbReference>
<keyword evidence="5" id="KW-0410">Iron transport</keyword>
<dbReference type="EMBL" id="CP003358">
    <property type="protein sequence ID" value="AGB42874.1"/>
    <property type="molecule type" value="Genomic_DNA"/>
</dbReference>
<accession>L0KET0</accession>
<gene>
    <name evidence="19" type="ordered locus">Mesau_00379</name>
</gene>
<keyword evidence="10 15" id="KW-0798">TonB box</keyword>
<evidence type="ECO:0000256" key="12">
    <source>
        <dbReference type="ARBA" id="ARBA00023170"/>
    </source>
</evidence>
<dbReference type="InterPro" id="IPR036942">
    <property type="entry name" value="Beta-barrel_TonB_sf"/>
</dbReference>
<dbReference type="CDD" id="cd01347">
    <property type="entry name" value="ligand_gated_channel"/>
    <property type="match status" value="1"/>
</dbReference>
<evidence type="ECO:0000256" key="10">
    <source>
        <dbReference type="ARBA" id="ARBA00023077"/>
    </source>
</evidence>
<dbReference type="SUPFAM" id="SSF56935">
    <property type="entry name" value="Porins"/>
    <property type="match status" value="1"/>
</dbReference>
<evidence type="ECO:0000256" key="5">
    <source>
        <dbReference type="ARBA" id="ARBA00022496"/>
    </source>
</evidence>
<evidence type="ECO:0000256" key="11">
    <source>
        <dbReference type="ARBA" id="ARBA00023136"/>
    </source>
</evidence>
<evidence type="ECO:0000259" key="18">
    <source>
        <dbReference type="Pfam" id="PF07715"/>
    </source>
</evidence>